<dbReference type="InterPro" id="IPR001932">
    <property type="entry name" value="PPM-type_phosphatase-like_dom"/>
</dbReference>
<dbReference type="Pfam" id="PF13672">
    <property type="entry name" value="PP2C_2"/>
    <property type="match status" value="1"/>
</dbReference>
<dbReference type="RefSeq" id="WP_078741835.1">
    <property type="nucleotide sequence ID" value="NZ_MSDF01000031.1"/>
</dbReference>
<protein>
    <submittedName>
        <fullName evidence="2">Serine/threonine protein phosphatase</fullName>
    </submittedName>
</protein>
<dbReference type="SMART" id="SM00332">
    <property type="entry name" value="PP2Cc"/>
    <property type="match status" value="1"/>
</dbReference>
<dbReference type="CDD" id="cd00143">
    <property type="entry name" value="PP2Cc"/>
    <property type="match status" value="1"/>
</dbReference>
<dbReference type="AlphaFoldDB" id="A0A1T2YCD0"/>
<accession>A0A1T2YCD0</accession>
<gene>
    <name evidence="2" type="ORF">BFW87_22070</name>
</gene>
<evidence type="ECO:0000259" key="1">
    <source>
        <dbReference type="PROSITE" id="PS51746"/>
    </source>
</evidence>
<comment type="caution">
    <text evidence="2">The sequence shown here is derived from an EMBL/GenBank/DDBJ whole genome shotgun (WGS) entry which is preliminary data.</text>
</comment>
<evidence type="ECO:0000313" key="3">
    <source>
        <dbReference type="Proteomes" id="UP000190965"/>
    </source>
</evidence>
<reference evidence="2 3" key="1">
    <citation type="submission" date="2016-12" db="EMBL/GenBank/DDBJ databases">
        <title>Draft genome sequences of seven strains of Pseudomonas fluorescens that produce 4-formylaminooxyvinylglycine.</title>
        <authorList>
            <person name="Okrent R.A."/>
            <person name="Manning V.A."/>
            <person name="Trippe K.M."/>
        </authorList>
    </citation>
    <scope>NUCLEOTIDE SEQUENCE [LARGE SCALE GENOMIC DNA]</scope>
    <source>
        <strain evidence="2 3">P5A</strain>
    </source>
</reference>
<dbReference type="PANTHER" id="PTHR47992">
    <property type="entry name" value="PROTEIN PHOSPHATASE"/>
    <property type="match status" value="1"/>
</dbReference>
<dbReference type="Proteomes" id="UP000190965">
    <property type="component" value="Unassembled WGS sequence"/>
</dbReference>
<dbReference type="InterPro" id="IPR015655">
    <property type="entry name" value="PP2C"/>
</dbReference>
<dbReference type="Gene3D" id="3.60.40.10">
    <property type="entry name" value="PPM-type phosphatase domain"/>
    <property type="match status" value="1"/>
</dbReference>
<evidence type="ECO:0000313" key="2">
    <source>
        <dbReference type="EMBL" id="OPA89761.1"/>
    </source>
</evidence>
<sequence length="271" mass="29300">MTDSPLSACGPHSLATAVAYGVSDVGSVRQSNEDNFLVEPDLGLLAVADGMGGHEAGALASAQALISLRQALKAHSVNPVDPDADPDATWSDPDMQAASQLHNALDQVNQCVFQQNVARHMSEGSGMGTTLTGVWRPQADGPLLVFHVGDSRLYRYREGELSLLTRDQTWYQQALEAGKVDRLPARNLLLQAIGPGPRVEPQVRVQPVQPGDLLMLCSDGLHGCVPHLEMLEVLAIARRDSLDIACQRLIDLTREYAGRDNVTVLLAWLDR</sequence>
<dbReference type="InterPro" id="IPR036457">
    <property type="entry name" value="PPM-type-like_dom_sf"/>
</dbReference>
<dbReference type="OrthoDB" id="9801841at2"/>
<name>A0A1T2YCD0_PSEFL</name>
<dbReference type="GO" id="GO:0004722">
    <property type="term" value="F:protein serine/threonine phosphatase activity"/>
    <property type="evidence" value="ECO:0007669"/>
    <property type="project" value="InterPro"/>
</dbReference>
<dbReference type="SUPFAM" id="SSF81606">
    <property type="entry name" value="PP2C-like"/>
    <property type="match status" value="1"/>
</dbReference>
<feature type="domain" description="PPM-type phosphatase" evidence="1">
    <location>
        <begin position="19"/>
        <end position="269"/>
    </location>
</feature>
<proteinExistence type="predicted"/>
<dbReference type="SMART" id="SM00331">
    <property type="entry name" value="PP2C_SIG"/>
    <property type="match status" value="1"/>
</dbReference>
<dbReference type="EMBL" id="MSDF01000031">
    <property type="protein sequence ID" value="OPA89761.1"/>
    <property type="molecule type" value="Genomic_DNA"/>
</dbReference>
<dbReference type="PROSITE" id="PS51746">
    <property type="entry name" value="PPM_2"/>
    <property type="match status" value="1"/>
</dbReference>
<organism evidence="2 3">
    <name type="scientific">Pseudomonas fluorescens</name>
    <dbReference type="NCBI Taxonomy" id="294"/>
    <lineage>
        <taxon>Bacteria</taxon>
        <taxon>Pseudomonadati</taxon>
        <taxon>Pseudomonadota</taxon>
        <taxon>Gammaproteobacteria</taxon>
        <taxon>Pseudomonadales</taxon>
        <taxon>Pseudomonadaceae</taxon>
        <taxon>Pseudomonas</taxon>
    </lineage>
</organism>